<dbReference type="Gene3D" id="3.40.50.1820">
    <property type="entry name" value="alpha/beta hydrolase"/>
    <property type="match status" value="1"/>
</dbReference>
<organism evidence="4 5">
    <name type="scientific">Niveomyces insectorum RCEF 264</name>
    <dbReference type="NCBI Taxonomy" id="1081102"/>
    <lineage>
        <taxon>Eukaryota</taxon>
        <taxon>Fungi</taxon>
        <taxon>Dikarya</taxon>
        <taxon>Ascomycota</taxon>
        <taxon>Pezizomycotina</taxon>
        <taxon>Sordariomycetes</taxon>
        <taxon>Hypocreomycetidae</taxon>
        <taxon>Hypocreales</taxon>
        <taxon>Cordycipitaceae</taxon>
        <taxon>Niveomyces</taxon>
    </lineage>
</organism>
<evidence type="ECO:0000259" key="3">
    <source>
        <dbReference type="Pfam" id="PF07859"/>
    </source>
</evidence>
<feature type="compositionally biased region" description="Basic and acidic residues" evidence="2">
    <location>
        <begin position="32"/>
        <end position="43"/>
    </location>
</feature>
<dbReference type="EMBL" id="AZHD01000003">
    <property type="protein sequence ID" value="OAA65811.1"/>
    <property type="molecule type" value="Genomic_DNA"/>
</dbReference>
<evidence type="ECO:0000313" key="5">
    <source>
        <dbReference type="Proteomes" id="UP000076874"/>
    </source>
</evidence>
<dbReference type="PANTHER" id="PTHR48081">
    <property type="entry name" value="AB HYDROLASE SUPERFAMILY PROTEIN C4A8.06C"/>
    <property type="match status" value="1"/>
</dbReference>
<dbReference type="InterPro" id="IPR050300">
    <property type="entry name" value="GDXG_lipolytic_enzyme"/>
</dbReference>
<dbReference type="AlphaFoldDB" id="A0A167Y457"/>
<dbReference type="InterPro" id="IPR029058">
    <property type="entry name" value="AB_hydrolase_fold"/>
</dbReference>
<keyword evidence="1 4" id="KW-0378">Hydrolase</keyword>
<evidence type="ECO:0000313" key="4">
    <source>
        <dbReference type="EMBL" id="OAA65811.1"/>
    </source>
</evidence>
<dbReference type="Pfam" id="PF07859">
    <property type="entry name" value="Abhydrolase_3"/>
    <property type="match status" value="1"/>
</dbReference>
<dbReference type="GO" id="GO:0016787">
    <property type="term" value="F:hydrolase activity"/>
    <property type="evidence" value="ECO:0007669"/>
    <property type="project" value="UniProtKB-KW"/>
</dbReference>
<feature type="compositionally biased region" description="Low complexity" evidence="2">
    <location>
        <begin position="21"/>
        <end position="31"/>
    </location>
</feature>
<dbReference type="OrthoDB" id="408631at2759"/>
<protein>
    <submittedName>
        <fullName evidence="4">Alpha/beta hydrolase fold-3</fullName>
    </submittedName>
</protein>
<name>A0A167Y457_9HYPO</name>
<dbReference type="STRING" id="1081102.A0A167Y457"/>
<evidence type="ECO:0000256" key="1">
    <source>
        <dbReference type="ARBA" id="ARBA00022801"/>
    </source>
</evidence>
<evidence type="ECO:0000256" key="2">
    <source>
        <dbReference type="SAM" id="MobiDB-lite"/>
    </source>
</evidence>
<proteinExistence type="predicted"/>
<gene>
    <name evidence="4" type="ORF">SPI_02598</name>
</gene>
<dbReference type="InterPro" id="IPR013094">
    <property type="entry name" value="AB_hydrolase_3"/>
</dbReference>
<dbReference type="Proteomes" id="UP000076874">
    <property type="component" value="Unassembled WGS sequence"/>
</dbReference>
<dbReference type="PANTHER" id="PTHR48081:SF8">
    <property type="entry name" value="ALPHA_BETA HYDROLASE FOLD-3 DOMAIN-CONTAINING PROTEIN-RELATED"/>
    <property type="match status" value="1"/>
</dbReference>
<feature type="domain" description="Alpha/beta hydrolase fold-3" evidence="3">
    <location>
        <begin position="160"/>
        <end position="397"/>
    </location>
</feature>
<sequence>MAEAVAKPADSALPVRELEGETVAAVATPEPAKTEEAEKHGDDTGSGSGNDNASQYPPRLYAAGFIEEHILPRLSNAFVDYFVTEVVAKLPTQFVTMEEIRAHPDRFRARIAVDSSPGTGAFPRVADYTLASETDHALFAVRVYHPDPAEHGTGPYPVHLNFHGGGFVLGDLQNEAQLCLSMREAGVVVVDVNYRHCPETIWGKCFEDAWAALIWVRASADALNIRPDSVSLGGISAGGHITLVLQQRARDEGVPLRLVMPTVPPAAESLFYRYYVDSPYPSFHEFVRAPILPWTRIQFFAMQCLASVADEAGTDDNDDLETVRAKRLAALERRWPQQRHLFAPIRTPNWAGLCEAFVRTAEIDMLRDEGEAYAQKLVEAGTRVTVKRYLGAVHTFMALDFLPQKRAFDADSIVALRQAHGLAPLAAHEVEARVTRVLDAVRTQQEKEKAAKETKGEEVK</sequence>
<comment type="caution">
    <text evidence="4">The sequence shown here is derived from an EMBL/GenBank/DDBJ whole genome shotgun (WGS) entry which is preliminary data.</text>
</comment>
<accession>A0A167Y457</accession>
<feature type="region of interest" description="Disordered" evidence="2">
    <location>
        <begin position="1"/>
        <end position="54"/>
    </location>
</feature>
<keyword evidence="5" id="KW-1185">Reference proteome</keyword>
<dbReference type="SUPFAM" id="SSF53474">
    <property type="entry name" value="alpha/beta-Hydrolases"/>
    <property type="match status" value="1"/>
</dbReference>
<reference evidence="4 5" key="1">
    <citation type="journal article" date="2016" name="Genome Biol. Evol.">
        <title>Divergent and convergent evolution of fungal pathogenicity.</title>
        <authorList>
            <person name="Shang Y."/>
            <person name="Xiao G."/>
            <person name="Zheng P."/>
            <person name="Cen K."/>
            <person name="Zhan S."/>
            <person name="Wang C."/>
        </authorList>
    </citation>
    <scope>NUCLEOTIDE SEQUENCE [LARGE SCALE GENOMIC DNA]</scope>
    <source>
        <strain evidence="4 5">RCEF 264</strain>
    </source>
</reference>